<evidence type="ECO:0000313" key="3">
    <source>
        <dbReference type="Proteomes" id="UP000383932"/>
    </source>
</evidence>
<feature type="region of interest" description="Disordered" evidence="1">
    <location>
        <begin position="88"/>
        <end position="109"/>
    </location>
</feature>
<dbReference type="Proteomes" id="UP000383932">
    <property type="component" value="Unassembled WGS sequence"/>
</dbReference>
<dbReference type="EMBL" id="SSOP01000029">
    <property type="protein sequence ID" value="KAB5593855.1"/>
    <property type="molecule type" value="Genomic_DNA"/>
</dbReference>
<evidence type="ECO:0000256" key="1">
    <source>
        <dbReference type="SAM" id="MobiDB-lite"/>
    </source>
</evidence>
<dbReference type="AlphaFoldDB" id="A0A5N5QQ10"/>
<comment type="caution">
    <text evidence="2">The sequence shown here is derived from an EMBL/GenBank/DDBJ whole genome shotgun (WGS) entry which is preliminary data.</text>
</comment>
<protein>
    <submittedName>
        <fullName evidence="2">Uncharacterized protein</fullName>
    </submittedName>
</protein>
<feature type="compositionally biased region" description="Polar residues" evidence="1">
    <location>
        <begin position="98"/>
        <end position="109"/>
    </location>
</feature>
<gene>
    <name evidence="2" type="ORF">CTheo_2707</name>
</gene>
<name>A0A5N5QQ10_9AGAM</name>
<evidence type="ECO:0000313" key="2">
    <source>
        <dbReference type="EMBL" id="KAB5593855.1"/>
    </source>
</evidence>
<reference evidence="2 3" key="1">
    <citation type="journal article" date="2019" name="Fungal Biol. Biotechnol.">
        <title>Draft genome sequence of fastidious pathogen Ceratobasidium theobromae, which causes vascular-streak dieback in Theobroma cacao.</title>
        <authorList>
            <person name="Ali S.S."/>
            <person name="Asman A."/>
            <person name="Shao J."/>
            <person name="Firmansyah A.P."/>
            <person name="Susilo A.W."/>
            <person name="Rosmana A."/>
            <person name="McMahon P."/>
            <person name="Junaid M."/>
            <person name="Guest D."/>
            <person name="Kheng T.Y."/>
            <person name="Meinhardt L.W."/>
            <person name="Bailey B.A."/>
        </authorList>
    </citation>
    <scope>NUCLEOTIDE SEQUENCE [LARGE SCALE GENOMIC DNA]</scope>
    <source>
        <strain evidence="2 3">CT2</strain>
    </source>
</reference>
<accession>A0A5N5QQ10</accession>
<sequence>MEITRRATSPYVLFCPLQIAPLSERHTARALTQRIHPLAFGSCTTRWHCLPAPQYQEPSPPPSPDIALDDRLPQQQYTLQQKLACPAPRWNPGKRTTEPSLSKCNPSQRPSAAQLNARAYVFHSHCLPGPGSKLRQHACVRERVVRCAGTRPLRVDPPALVTTYPST</sequence>
<keyword evidence="3" id="KW-1185">Reference proteome</keyword>
<organism evidence="2 3">
    <name type="scientific">Ceratobasidium theobromae</name>
    <dbReference type="NCBI Taxonomy" id="1582974"/>
    <lineage>
        <taxon>Eukaryota</taxon>
        <taxon>Fungi</taxon>
        <taxon>Dikarya</taxon>
        <taxon>Basidiomycota</taxon>
        <taxon>Agaricomycotina</taxon>
        <taxon>Agaricomycetes</taxon>
        <taxon>Cantharellales</taxon>
        <taxon>Ceratobasidiaceae</taxon>
        <taxon>Ceratobasidium</taxon>
    </lineage>
</organism>
<proteinExistence type="predicted"/>